<keyword evidence="1" id="KW-0479">Metal-binding</keyword>
<feature type="region of interest" description="Disordered" evidence="5">
    <location>
        <begin position="1065"/>
        <end position="1089"/>
    </location>
</feature>
<sequence>MADVVGFPADLPMRLHTLSLTGQVSNSIIPQFAVDMTHQSPLSSQCSISNLPVPTRSKSLRSRRSEHPTVTLELHELDRYHDRAERALSETIAAYGKLDGPSVDTSRWKCLRAQRGVCLFRGRRSTSEGQIPLLCVGTLRGRFDDILEGLYCDNTESMLLMNSIKCPRLAESAVLYAVQKKTIVEPYAFTGIKWATVKLSITSNRDLCYFDKMGLVRQRSGKRTAYHVMQSVDLPQCTTKTTHKRLQISVCYVLEELEDDLVGVYMQGQIDQVALSYFATPAVSEVLLAITNGLECTRAKKLALIVSANQSEPRRRNSSRKNCYVCKGSSSFFESLSNCAGCSKHVCKKCRSREHVLARDKSSSSYLTRAEFCGVCISKVALSSLEQIRVEATGCKVAELCDIDEEIENVKVDIQGSDRSLTSFVHKISAQLQELSTRGDSIYRASNLSSMGRGYEDDELEHEDRDVLNSSRLKSDQFVVVRKGLIDMSGRSPCSTSSTTSSHGHDYEDPEQRHSALIAKLQKVASQAEETWVITREHSLIAHSVRARMQTTWRGGEWTAIVHNDNAARNEWVVPCDYPRHNRIRQPLLMPLRNRQNEHPTVHLELPQLDRYHDRAERALSETITAYGKLDGPDVDASRWKSLRGRHGIRLFRARQLIRDGQTPLLCVGTLRGQFDDILEGMYCSNTEEMLLMNAISCPKVVDSAVLYAVETNTMQDPYAFTGLKWVTIKPPVGSNRDLCFFDKMGMVRQNSGKRMAYHVMQSVDLAECPQRAKHKRVYASLSYVFEELEDDLVGVFMQGDMNYTAQSLLAVVALSEVLLGATKALECTRAKKLALMISHSRPADSTSRKSCYVCHTKTTVFEKFAKCVSCNQYVCKKCRFKERVLARNSAGSHLKCARFCSVCLSKMNLSSLNQIRYEGHEGRGLDISDLSTPAPSAPLVDSSNRSLTSFVRNIATQVQEQISSANDTRASNLSFLGQMSDDESVEILDESEDELYASRLKPGQFNDALQTSPRSLCSTTSTLVSVFDQLTNQPLYPTDSTSLPTSQLASLLIVPACTPHFSSTSAMARGKRPKLDPSGGAKPKEFTRDTATYEFRQRVLKYFATHSIKETLARCTLGSNLQRMRRNERASTTGGK</sequence>
<evidence type="ECO:0000256" key="5">
    <source>
        <dbReference type="SAM" id="MobiDB-lite"/>
    </source>
</evidence>
<dbReference type="InterPro" id="IPR017455">
    <property type="entry name" value="Znf_FYVE-rel"/>
</dbReference>
<dbReference type="InterPro" id="IPR023393">
    <property type="entry name" value="START-like_dom_sf"/>
</dbReference>
<dbReference type="InterPro" id="IPR052727">
    <property type="entry name" value="Rab4/Rab5_effector"/>
</dbReference>
<comment type="caution">
    <text evidence="7">The sequence shown here is derived from an EMBL/GenBank/DDBJ whole genome shotgun (WGS) entry which is preliminary data.</text>
</comment>
<name>A0A9W6WM15_9STRA</name>
<evidence type="ECO:0000256" key="1">
    <source>
        <dbReference type="ARBA" id="ARBA00022723"/>
    </source>
</evidence>
<proteinExistence type="predicted"/>
<dbReference type="PANTHER" id="PTHR13510">
    <property type="entry name" value="FYVE-FINGER-CONTAINING RAB5 EFFECTOR PROTEIN RABENOSYN-5-RELATED"/>
    <property type="match status" value="1"/>
</dbReference>
<dbReference type="OrthoDB" id="125084at2759"/>
<gene>
    <name evidence="7" type="ORF">Pfra01_000173000</name>
</gene>
<dbReference type="CDD" id="cd00065">
    <property type="entry name" value="FYVE_like_SF"/>
    <property type="match status" value="2"/>
</dbReference>
<keyword evidence="8" id="KW-1185">Reference proteome</keyword>
<evidence type="ECO:0000256" key="4">
    <source>
        <dbReference type="PROSITE-ProRule" id="PRU00091"/>
    </source>
</evidence>
<dbReference type="InterPro" id="IPR013083">
    <property type="entry name" value="Znf_RING/FYVE/PHD"/>
</dbReference>
<protein>
    <submittedName>
        <fullName evidence="7">Unnamed protein product</fullName>
    </submittedName>
</protein>
<keyword evidence="3" id="KW-0862">Zinc</keyword>
<accession>A0A9W6WM15</accession>
<feature type="region of interest" description="Disordered" evidence="5">
    <location>
        <begin position="490"/>
        <end position="509"/>
    </location>
</feature>
<reference evidence="7" key="1">
    <citation type="submission" date="2023-04" db="EMBL/GenBank/DDBJ databases">
        <title>Phytophthora fragariaefolia NBRC 109709.</title>
        <authorList>
            <person name="Ichikawa N."/>
            <person name="Sato H."/>
            <person name="Tonouchi N."/>
        </authorList>
    </citation>
    <scope>NUCLEOTIDE SEQUENCE</scope>
    <source>
        <strain evidence="7">NBRC 109709</strain>
    </source>
</reference>
<dbReference type="PANTHER" id="PTHR13510:SF44">
    <property type="entry name" value="RABENOSYN-5"/>
    <property type="match status" value="1"/>
</dbReference>
<keyword evidence="2 4" id="KW-0863">Zinc-finger</keyword>
<dbReference type="AlphaFoldDB" id="A0A9W6WM15"/>
<evidence type="ECO:0000256" key="2">
    <source>
        <dbReference type="ARBA" id="ARBA00022771"/>
    </source>
</evidence>
<evidence type="ECO:0000256" key="3">
    <source>
        <dbReference type="ARBA" id="ARBA00022833"/>
    </source>
</evidence>
<dbReference type="GO" id="GO:0008270">
    <property type="term" value="F:zinc ion binding"/>
    <property type="evidence" value="ECO:0007669"/>
    <property type="project" value="UniProtKB-KW"/>
</dbReference>
<feature type="domain" description="FYVE-type" evidence="6">
    <location>
        <begin position="846"/>
        <end position="909"/>
    </location>
</feature>
<evidence type="ECO:0000259" key="6">
    <source>
        <dbReference type="PROSITE" id="PS50178"/>
    </source>
</evidence>
<dbReference type="PROSITE" id="PS50178">
    <property type="entry name" value="ZF_FYVE"/>
    <property type="match status" value="1"/>
</dbReference>
<dbReference type="SUPFAM" id="SSF57903">
    <property type="entry name" value="FYVE/PHD zinc finger"/>
    <property type="match status" value="2"/>
</dbReference>
<dbReference type="Gene3D" id="3.30.530.20">
    <property type="match status" value="2"/>
</dbReference>
<dbReference type="EMBL" id="BSXT01000141">
    <property type="protein sequence ID" value="GMF18733.1"/>
    <property type="molecule type" value="Genomic_DNA"/>
</dbReference>
<evidence type="ECO:0000313" key="7">
    <source>
        <dbReference type="EMBL" id="GMF18733.1"/>
    </source>
</evidence>
<evidence type="ECO:0000313" key="8">
    <source>
        <dbReference type="Proteomes" id="UP001165121"/>
    </source>
</evidence>
<dbReference type="Proteomes" id="UP001165121">
    <property type="component" value="Unassembled WGS sequence"/>
</dbReference>
<organism evidence="7 8">
    <name type="scientific">Phytophthora fragariaefolia</name>
    <dbReference type="NCBI Taxonomy" id="1490495"/>
    <lineage>
        <taxon>Eukaryota</taxon>
        <taxon>Sar</taxon>
        <taxon>Stramenopiles</taxon>
        <taxon>Oomycota</taxon>
        <taxon>Peronosporomycetes</taxon>
        <taxon>Peronosporales</taxon>
        <taxon>Peronosporaceae</taxon>
        <taxon>Phytophthora</taxon>
    </lineage>
</organism>
<dbReference type="InterPro" id="IPR011011">
    <property type="entry name" value="Znf_FYVE_PHD"/>
</dbReference>
<dbReference type="Gene3D" id="3.30.40.10">
    <property type="entry name" value="Zinc/RING finger domain, C3HC4 (zinc finger)"/>
    <property type="match status" value="1"/>
</dbReference>